<name>A0A563VLK8_9CYAN</name>
<sequence length="243" mass="27662">MMLVMPIAYLVLNLGLSKEEKKNENSKVNQIIQQCEDKEASLTPINRASACNTILQSSSKLKLKDEVLSKVENIILNQKQEQLVRDVIVDFIDSSRVYNIVLYDKFIAYLCNETTDELEENLNQEVPTYSFEISDKSDDVLLVTATPKNNSLKSYYGVMIHQSGRSQAVHLALCESTDIEADLVQEPAIMEGKIDCTGNSKRVSNNELIRHVWEVDLMSPKSNNIQEKIARKQNSDFEECFDY</sequence>
<dbReference type="AlphaFoldDB" id="A0A563VLK8"/>
<protein>
    <submittedName>
        <fullName evidence="1">Uncharacterized protein</fullName>
    </submittedName>
</protein>
<dbReference type="Proteomes" id="UP000320055">
    <property type="component" value="Unassembled WGS sequence"/>
</dbReference>
<keyword evidence="2" id="KW-1185">Reference proteome</keyword>
<evidence type="ECO:0000313" key="2">
    <source>
        <dbReference type="Proteomes" id="UP000320055"/>
    </source>
</evidence>
<proteinExistence type="predicted"/>
<dbReference type="InterPro" id="IPR031975">
    <property type="entry name" value="Pilin_GH"/>
</dbReference>
<dbReference type="Pfam" id="PF16734">
    <property type="entry name" value="Pilin_GH"/>
    <property type="match status" value="1"/>
</dbReference>
<dbReference type="EMBL" id="CAACVJ010000050">
    <property type="protein sequence ID" value="VEP12334.1"/>
    <property type="molecule type" value="Genomic_DNA"/>
</dbReference>
<organism evidence="1 2">
    <name type="scientific">Hyella patelloides LEGE 07179</name>
    <dbReference type="NCBI Taxonomy" id="945734"/>
    <lineage>
        <taxon>Bacteria</taxon>
        <taxon>Bacillati</taxon>
        <taxon>Cyanobacteriota</taxon>
        <taxon>Cyanophyceae</taxon>
        <taxon>Pleurocapsales</taxon>
        <taxon>Hyellaceae</taxon>
        <taxon>Hyella</taxon>
    </lineage>
</organism>
<reference evidence="1 2" key="1">
    <citation type="submission" date="2019-01" db="EMBL/GenBank/DDBJ databases">
        <authorList>
            <person name="Brito A."/>
        </authorList>
    </citation>
    <scope>NUCLEOTIDE SEQUENCE [LARGE SCALE GENOMIC DNA]</scope>
    <source>
        <strain evidence="1">1</strain>
    </source>
</reference>
<evidence type="ECO:0000313" key="1">
    <source>
        <dbReference type="EMBL" id="VEP12334.1"/>
    </source>
</evidence>
<gene>
    <name evidence="1" type="ORF">H1P_1430006</name>
</gene>
<accession>A0A563VLK8</accession>